<comment type="caution">
    <text evidence="1">The sequence shown here is derived from an EMBL/GenBank/DDBJ whole genome shotgun (WGS) entry which is preliminary data.</text>
</comment>
<dbReference type="Proteomes" id="UP000704712">
    <property type="component" value="Unassembled WGS sequence"/>
</dbReference>
<evidence type="ECO:0000313" key="1">
    <source>
        <dbReference type="EMBL" id="KAF4128094.1"/>
    </source>
</evidence>
<proteinExistence type="predicted"/>
<reference evidence="1" key="1">
    <citation type="submission" date="2020-03" db="EMBL/GenBank/DDBJ databases">
        <title>Hybrid Assembly of Korean Phytophthora infestans isolates.</title>
        <authorList>
            <person name="Prokchorchik M."/>
            <person name="Lee Y."/>
            <person name="Seo J."/>
            <person name="Cho J.-H."/>
            <person name="Park Y.-E."/>
            <person name="Jang D.-C."/>
            <person name="Im J.-S."/>
            <person name="Choi J.-G."/>
            <person name="Park H.-J."/>
            <person name="Lee G.-B."/>
            <person name="Lee Y.-G."/>
            <person name="Hong S.-Y."/>
            <person name="Cho K."/>
            <person name="Sohn K.H."/>
        </authorList>
    </citation>
    <scope>NUCLEOTIDE SEQUENCE</scope>
    <source>
        <strain evidence="1">KR_2_A2</strain>
    </source>
</reference>
<accession>A0A8S9TNE7</accession>
<evidence type="ECO:0000313" key="2">
    <source>
        <dbReference type="Proteomes" id="UP000704712"/>
    </source>
</evidence>
<sequence length="340" mass="38121">MHPGRASTNVSWLKITDPNVVDFMHGIKDLGPSVTGGGKRMDKTDKLLSVNFATAEADSLHVLVLKVPEYVKESLQEFLEKKTLCNKMESAEGWVVTMRCRLEHCFRCEASLTTSITTRDERWPSFTWSFGLYHSVNPVHFKYKDPVNHALGLVDLLRKRFMGTRMVDLDPRFDFRVGGKLQLDVNTPACRGQPHSQNLQLGMALTLKCAIEGFSVIITARIKDTKNACDRLSAAMHPGRASTNVSWLKITDPDVVDFMHGIKDLGPSVTGGGKRMDKTDKPLSFSFATAEADSLHVIVLKVPEYVKENLQEFPEKKELCNKMEGAEGWFTSRPTNPIQH</sequence>
<dbReference type="EMBL" id="JAACNO010003190">
    <property type="protein sequence ID" value="KAF4128094.1"/>
    <property type="molecule type" value="Genomic_DNA"/>
</dbReference>
<organism evidence="1 2">
    <name type="scientific">Phytophthora infestans</name>
    <name type="common">Potato late blight agent</name>
    <name type="synonym">Botrytis infestans</name>
    <dbReference type="NCBI Taxonomy" id="4787"/>
    <lineage>
        <taxon>Eukaryota</taxon>
        <taxon>Sar</taxon>
        <taxon>Stramenopiles</taxon>
        <taxon>Oomycota</taxon>
        <taxon>Peronosporomycetes</taxon>
        <taxon>Peronosporales</taxon>
        <taxon>Peronosporaceae</taxon>
        <taxon>Phytophthora</taxon>
    </lineage>
</organism>
<name>A0A8S9TNE7_PHYIN</name>
<gene>
    <name evidence="1" type="ORF">GN958_ATG22716</name>
</gene>
<dbReference type="AlphaFoldDB" id="A0A8S9TNE7"/>
<protein>
    <submittedName>
        <fullName evidence="1">Uncharacterized protein</fullName>
    </submittedName>
</protein>